<feature type="transmembrane region" description="Helical" evidence="7">
    <location>
        <begin position="225"/>
        <end position="249"/>
    </location>
</feature>
<evidence type="ECO:0000256" key="4">
    <source>
        <dbReference type="ARBA" id="ARBA00022692"/>
    </source>
</evidence>
<name>A0AAJ3NQB0_9MYCO</name>
<dbReference type="PIRSF" id="PIRSF017804">
    <property type="entry name" value="Secretion_EccD1"/>
    <property type="match status" value="1"/>
</dbReference>
<keyword evidence="3" id="KW-1003">Cell membrane</keyword>
<dbReference type="InterPro" id="IPR006707">
    <property type="entry name" value="T7SS_EccD"/>
</dbReference>
<keyword evidence="4 7" id="KW-0812">Transmembrane</keyword>
<evidence type="ECO:0000256" key="6">
    <source>
        <dbReference type="ARBA" id="ARBA00023136"/>
    </source>
</evidence>
<dbReference type="Pfam" id="PF08817">
    <property type="entry name" value="YukD"/>
    <property type="match status" value="1"/>
</dbReference>
<feature type="transmembrane region" description="Helical" evidence="7">
    <location>
        <begin position="364"/>
        <end position="384"/>
    </location>
</feature>
<feature type="transmembrane region" description="Helical" evidence="7">
    <location>
        <begin position="424"/>
        <end position="447"/>
    </location>
</feature>
<evidence type="ECO:0000256" key="3">
    <source>
        <dbReference type="ARBA" id="ARBA00022475"/>
    </source>
</evidence>
<dbReference type="RefSeq" id="WP_085255546.1">
    <property type="nucleotide sequence ID" value="NZ_AP022573.1"/>
</dbReference>
<feature type="transmembrane region" description="Helical" evidence="7">
    <location>
        <begin position="390"/>
        <end position="412"/>
    </location>
</feature>
<feature type="transmembrane region" description="Helical" evidence="7">
    <location>
        <begin position="118"/>
        <end position="136"/>
    </location>
</feature>
<dbReference type="EMBL" id="LQPR01000026">
    <property type="protein sequence ID" value="ORW71951.1"/>
    <property type="molecule type" value="Genomic_DNA"/>
</dbReference>
<feature type="transmembrane region" description="Helical" evidence="7">
    <location>
        <begin position="310"/>
        <end position="328"/>
    </location>
</feature>
<feature type="transmembrane region" description="Helical" evidence="7">
    <location>
        <begin position="255"/>
        <end position="280"/>
    </location>
</feature>
<dbReference type="Proteomes" id="UP000193387">
    <property type="component" value="Unassembled WGS sequence"/>
</dbReference>
<protein>
    <submittedName>
        <fullName evidence="9">Type VII secretion integral membrane protein EccD</fullName>
    </submittedName>
</protein>
<feature type="domain" description="EccD-like transmembrane" evidence="8">
    <location>
        <begin position="117"/>
        <end position="450"/>
    </location>
</feature>
<accession>A0AAJ3NQB0</accession>
<keyword evidence="6 7" id="KW-0472">Membrane</keyword>
<reference evidence="9 10" key="1">
    <citation type="submission" date="2016-01" db="EMBL/GenBank/DDBJ databases">
        <title>The new phylogeny of the genus Mycobacterium.</title>
        <authorList>
            <person name="Tarcisio F."/>
            <person name="Conor M."/>
            <person name="Antonella G."/>
            <person name="Elisabetta G."/>
            <person name="Giulia F.S."/>
            <person name="Sara T."/>
            <person name="Anna F."/>
            <person name="Clotilde B."/>
            <person name="Roberto B."/>
            <person name="Veronica D.S."/>
            <person name="Fabio R."/>
            <person name="Monica P."/>
            <person name="Olivier J."/>
            <person name="Enrico T."/>
            <person name="Nicola S."/>
        </authorList>
    </citation>
    <scope>NUCLEOTIDE SEQUENCE [LARGE SCALE GENOMIC DNA]</scope>
    <source>
        <strain evidence="9 10">DSM 44616</strain>
    </source>
</reference>
<feature type="transmembrane region" description="Helical" evidence="7">
    <location>
        <begin position="173"/>
        <end position="194"/>
    </location>
</feature>
<evidence type="ECO:0000259" key="8">
    <source>
        <dbReference type="Pfam" id="PF19053"/>
    </source>
</evidence>
<evidence type="ECO:0000313" key="9">
    <source>
        <dbReference type="EMBL" id="ORW71951.1"/>
    </source>
</evidence>
<keyword evidence="5 7" id="KW-1133">Transmembrane helix</keyword>
<dbReference type="GO" id="GO:0005886">
    <property type="term" value="C:plasma membrane"/>
    <property type="evidence" value="ECO:0007669"/>
    <property type="project" value="UniProtKB-SubCell"/>
</dbReference>
<dbReference type="Pfam" id="PF19053">
    <property type="entry name" value="EccD"/>
    <property type="match status" value="1"/>
</dbReference>
<evidence type="ECO:0000256" key="5">
    <source>
        <dbReference type="ARBA" id="ARBA00022989"/>
    </source>
</evidence>
<proteinExistence type="inferred from homology"/>
<dbReference type="NCBIfam" id="TIGR03920">
    <property type="entry name" value="T7SS_EccD"/>
    <property type="match status" value="1"/>
</dbReference>
<sequence length="453" mass="43851">MPASDPALRRVSVHADAAVVDLVLPAGVPMAVLMPSIVDALDVPARGEPRRYQLSQPGAPALDASTTLAANGIPDGAVLILAAPTEPVPGPTHEDAAEAVSTTLAAATRPWDRRQRRLTGAFAALLLTAAGGMALIRNAPSHNAIEAAGIAASAALATLLAAAVAGRAYRDQIAGLTLSLVATGFAAVAGTLVVPGAPGIPHALLAATAAAATSVVAARASGCGAVTLTATAGASIVVAVAALAGLITAAPLRTIGSVAALASLGLLGAAARVSIVLAGLSPRLPPEPGPGDLEPAAAGLAAKAVRADRWLAGLLAAFSSSTAVGAIVTVLAGGARPSCIAFGALTGALLLLRSRGNDATRTLVFATAGLAVVATTFGAAALHAPGNGAGVAGATAVLAAAAMCLGFVAPAIPASPVARRSGELLEWCATVAAVPLTGWICGLYGAVRGLAVQ</sequence>
<keyword evidence="10" id="KW-1185">Reference proteome</keyword>
<comment type="subcellular location">
    <subcellularLocation>
        <location evidence="1">Cell membrane</location>
        <topology evidence="1">Multi-pass membrane protein</topology>
    </subcellularLocation>
</comment>
<evidence type="ECO:0000256" key="2">
    <source>
        <dbReference type="ARBA" id="ARBA00006162"/>
    </source>
</evidence>
<organism evidence="9 10">
    <name type="scientific">Mycobacterium saskatchewanense</name>
    <dbReference type="NCBI Taxonomy" id="220927"/>
    <lineage>
        <taxon>Bacteria</taxon>
        <taxon>Bacillati</taxon>
        <taxon>Actinomycetota</taxon>
        <taxon>Actinomycetes</taxon>
        <taxon>Mycobacteriales</taxon>
        <taxon>Mycobacteriaceae</taxon>
        <taxon>Mycobacterium</taxon>
        <taxon>Mycobacterium simiae complex</taxon>
    </lineage>
</organism>
<evidence type="ECO:0000256" key="7">
    <source>
        <dbReference type="SAM" id="Phobius"/>
    </source>
</evidence>
<gene>
    <name evidence="9" type="ORF">AWC23_11865</name>
</gene>
<feature type="transmembrane region" description="Helical" evidence="7">
    <location>
        <begin position="148"/>
        <end position="166"/>
    </location>
</feature>
<dbReference type="Gene3D" id="3.10.20.90">
    <property type="entry name" value="Phosphatidylinositol 3-kinase Catalytic Subunit, Chain A, domain 1"/>
    <property type="match status" value="1"/>
</dbReference>
<comment type="caution">
    <text evidence="9">The sequence shown here is derived from an EMBL/GenBank/DDBJ whole genome shotgun (WGS) entry which is preliminary data.</text>
</comment>
<comment type="similarity">
    <text evidence="2">Belongs to the EccD/Snm4 family.</text>
</comment>
<dbReference type="InterPro" id="IPR024962">
    <property type="entry name" value="YukD-like"/>
</dbReference>
<evidence type="ECO:0000313" key="10">
    <source>
        <dbReference type="Proteomes" id="UP000193387"/>
    </source>
</evidence>
<dbReference type="AlphaFoldDB" id="A0AAJ3NQB0"/>
<dbReference type="InterPro" id="IPR044049">
    <property type="entry name" value="EccD_transm"/>
</dbReference>
<evidence type="ECO:0000256" key="1">
    <source>
        <dbReference type="ARBA" id="ARBA00004651"/>
    </source>
</evidence>